<dbReference type="SMART" id="SM01391">
    <property type="entry name" value="Filament"/>
    <property type="match status" value="1"/>
</dbReference>
<accession>A0ABQ9UFH9</accession>
<evidence type="ECO:0000313" key="4">
    <source>
        <dbReference type="EMBL" id="KAK2095490.1"/>
    </source>
</evidence>
<dbReference type="Gene3D" id="1.20.5.1160">
    <property type="entry name" value="Vasodilator-stimulated phosphoprotein"/>
    <property type="match status" value="1"/>
</dbReference>
<keyword evidence="5" id="KW-1185">Reference proteome</keyword>
<keyword evidence="2" id="KW-0175">Coiled coil</keyword>
<sequence length="264" mass="29217">MSFTTPSTFSTKYWSLGSVQVPSYGTRLVSSAANIYASTRGSGSQISMSHSTSFWGCKGPRGLATGMMVGVLAGVGGIQNKKETMQSLNDHHPASYLDRVRSLETENWKLESTIREHLEKKGSQVRDWNHDIKTIRDMRAHIFANAVDSACIILQMDDAHLAADDFRVKYETQLAIQQSVESDILGLCKVTDDTSVARLQLETEIEALNEELFFTKNHEKETASSELPMEIDAPKSQGASILAPNLAKIMADIRAQYDELAQKN</sequence>
<evidence type="ECO:0000256" key="1">
    <source>
        <dbReference type="ARBA" id="ARBA00022754"/>
    </source>
</evidence>
<proteinExistence type="predicted"/>
<feature type="domain" description="IF rod" evidence="3">
    <location>
        <begin position="81"/>
        <end position="264"/>
    </location>
</feature>
<dbReference type="PROSITE" id="PS51842">
    <property type="entry name" value="IF_ROD_2"/>
    <property type="match status" value="1"/>
</dbReference>
<dbReference type="EMBL" id="JASSZA010000013">
    <property type="protein sequence ID" value="KAK2095490.1"/>
    <property type="molecule type" value="Genomic_DNA"/>
</dbReference>
<evidence type="ECO:0000256" key="2">
    <source>
        <dbReference type="ARBA" id="ARBA00023054"/>
    </source>
</evidence>
<organism evidence="4 5">
    <name type="scientific">Saguinus oedipus</name>
    <name type="common">Cotton-top tamarin</name>
    <name type="synonym">Oedipomidas oedipus</name>
    <dbReference type="NCBI Taxonomy" id="9490"/>
    <lineage>
        <taxon>Eukaryota</taxon>
        <taxon>Metazoa</taxon>
        <taxon>Chordata</taxon>
        <taxon>Craniata</taxon>
        <taxon>Vertebrata</taxon>
        <taxon>Euteleostomi</taxon>
        <taxon>Mammalia</taxon>
        <taxon>Eutheria</taxon>
        <taxon>Euarchontoglires</taxon>
        <taxon>Primates</taxon>
        <taxon>Haplorrhini</taxon>
        <taxon>Platyrrhini</taxon>
        <taxon>Cebidae</taxon>
        <taxon>Callitrichinae</taxon>
        <taxon>Saguinus</taxon>
    </lineage>
</organism>
<protein>
    <submittedName>
        <fullName evidence="4">Keratin, type I cytoskeletal 18</fullName>
    </submittedName>
</protein>
<reference evidence="4 5" key="1">
    <citation type="submission" date="2023-05" db="EMBL/GenBank/DDBJ databases">
        <title>B98-5 Cell Line De Novo Hybrid Assembly: An Optical Mapping Approach.</title>
        <authorList>
            <person name="Kananen K."/>
            <person name="Auerbach J.A."/>
            <person name="Kautto E."/>
            <person name="Blachly J.S."/>
        </authorList>
    </citation>
    <scope>NUCLEOTIDE SEQUENCE [LARGE SCALE GENOMIC DNA]</scope>
    <source>
        <strain evidence="4">B95-8</strain>
        <tissue evidence="4">Cell line</tissue>
    </source>
</reference>
<evidence type="ECO:0000259" key="3">
    <source>
        <dbReference type="PROSITE" id="PS51842"/>
    </source>
</evidence>
<dbReference type="InterPro" id="IPR039008">
    <property type="entry name" value="IF_rod_dom"/>
</dbReference>
<dbReference type="PANTHER" id="PTHR23239">
    <property type="entry name" value="INTERMEDIATE FILAMENT"/>
    <property type="match status" value="1"/>
</dbReference>
<comment type="caution">
    <text evidence="4">The sequence shown here is derived from an EMBL/GenBank/DDBJ whole genome shotgun (WGS) entry which is preliminary data.</text>
</comment>
<dbReference type="InterPro" id="IPR002957">
    <property type="entry name" value="Keratin_I"/>
</dbReference>
<dbReference type="SUPFAM" id="SSF64593">
    <property type="entry name" value="Intermediate filament protein, coiled coil region"/>
    <property type="match status" value="1"/>
</dbReference>
<dbReference type="Proteomes" id="UP001266305">
    <property type="component" value="Unassembled WGS sequence"/>
</dbReference>
<evidence type="ECO:0000313" key="5">
    <source>
        <dbReference type="Proteomes" id="UP001266305"/>
    </source>
</evidence>
<dbReference type="PRINTS" id="PR01248">
    <property type="entry name" value="TYPE1KERATIN"/>
</dbReference>
<keyword evidence="1" id="KW-0403">Intermediate filament</keyword>
<dbReference type="Pfam" id="PF00038">
    <property type="entry name" value="Filament"/>
    <property type="match status" value="1"/>
</dbReference>
<gene>
    <name evidence="4" type="primary">KRT18_78</name>
    <name evidence="4" type="ORF">P7K49_026906</name>
</gene>
<name>A0ABQ9UFH9_SAGOE</name>
<dbReference type="PANTHER" id="PTHR23239:SF361">
    <property type="entry name" value="IF ROD DOMAIN-CONTAINING PROTEIN"/>
    <property type="match status" value="1"/>
</dbReference>